<dbReference type="Gene3D" id="3.80.10.10">
    <property type="entry name" value="Ribonuclease Inhibitor"/>
    <property type="match status" value="1"/>
</dbReference>
<evidence type="ECO:0000259" key="3">
    <source>
        <dbReference type="Pfam" id="PF00931"/>
    </source>
</evidence>
<dbReference type="Gene3D" id="3.40.50.300">
    <property type="entry name" value="P-loop containing nucleotide triphosphate hydrolases"/>
    <property type="match status" value="1"/>
</dbReference>
<dbReference type="OrthoDB" id="1178710at2759"/>
<dbReference type="InterPro" id="IPR055414">
    <property type="entry name" value="LRR_R13L4/SHOC2-like"/>
</dbReference>
<dbReference type="InterPro" id="IPR027417">
    <property type="entry name" value="P-loop_NTPase"/>
</dbReference>
<evidence type="ECO:0000259" key="5">
    <source>
        <dbReference type="Pfam" id="PF23598"/>
    </source>
</evidence>
<reference evidence="7" key="1">
    <citation type="submission" date="2016-06" db="EMBL/GenBank/DDBJ databases">
        <title>Parallel loss of symbiosis genes in relatives of nitrogen-fixing non-legume Parasponia.</title>
        <authorList>
            <person name="Van Velzen R."/>
            <person name="Holmer R."/>
            <person name="Bu F."/>
            <person name="Rutten L."/>
            <person name="Van Zeijl A."/>
            <person name="Liu W."/>
            <person name="Santuari L."/>
            <person name="Cao Q."/>
            <person name="Sharma T."/>
            <person name="Shen D."/>
            <person name="Roswanjaya Y."/>
            <person name="Wardhani T."/>
            <person name="Kalhor M.S."/>
            <person name="Jansen J."/>
            <person name="Van den Hoogen J."/>
            <person name="Gungor B."/>
            <person name="Hartog M."/>
            <person name="Hontelez J."/>
            <person name="Verver J."/>
            <person name="Yang W.-C."/>
            <person name="Schijlen E."/>
            <person name="Repin R."/>
            <person name="Schilthuizen M."/>
            <person name="Schranz E."/>
            <person name="Heidstra R."/>
            <person name="Miyata K."/>
            <person name="Fedorova E."/>
            <person name="Kohlen W."/>
            <person name="Bisseling T."/>
            <person name="Smit S."/>
            <person name="Geurts R."/>
        </authorList>
    </citation>
    <scope>NUCLEOTIDE SEQUENCE [LARGE SCALE GENOMIC DNA]</scope>
    <source>
        <strain evidence="7">cv. WU1-14</strain>
    </source>
</reference>
<dbReference type="PRINTS" id="PR00364">
    <property type="entry name" value="DISEASERSIST"/>
</dbReference>
<comment type="caution">
    <text evidence="6">The sequence shown here is derived from an EMBL/GenBank/DDBJ whole genome shotgun (WGS) entry which is preliminary data.</text>
</comment>
<dbReference type="SUPFAM" id="SSF52058">
    <property type="entry name" value="L domain-like"/>
    <property type="match status" value="1"/>
</dbReference>
<dbReference type="AlphaFoldDB" id="A0A2P5C4A3"/>
<dbReference type="FunFam" id="3.40.50.300:FF:001091">
    <property type="entry name" value="Probable disease resistance protein At1g61300"/>
    <property type="match status" value="1"/>
</dbReference>
<dbReference type="Proteomes" id="UP000237105">
    <property type="component" value="Unassembled WGS sequence"/>
</dbReference>
<accession>A0A2P5C4A3</accession>
<dbReference type="Gene3D" id="1.10.8.430">
    <property type="entry name" value="Helical domain of apoptotic protease-activating factors"/>
    <property type="match status" value="1"/>
</dbReference>
<gene>
    <name evidence="6" type="ORF">PanWU01x14_185190</name>
</gene>
<dbReference type="InterPro" id="IPR044974">
    <property type="entry name" value="Disease_R_plants"/>
</dbReference>
<dbReference type="Pfam" id="PF23598">
    <property type="entry name" value="LRR_14"/>
    <property type="match status" value="1"/>
</dbReference>
<sequence length="915" mass="104955">MVCTQYFPKDPLATPSLPPSFILPPYASHPFHRCDLNLPPHCDRNPLTLIFSSPEIRPNYNPLTVYATNTPSLDHMSPYAFRQLFKALKPHRNIIFEIKNIKASLREIKDRGERYGFNSLEEGSSSKSSVTSIEHHGLRLNSLFVTDNEFLDVNFPSDKLIAGLVEGTLARMMISFVGTGGIGKTTLVKKVYDVEVVKGHFDCCAWITVSQSYNIEKLLRILAQQISSTIERVASEVDIFEYLINPLRQHLQTKRYLVVFDDVWQTDFWCVMKHALPINDKGSRIIITTRNDTVADSCKETSSDLVIKLQPWSQEMAWELFCKKAFKYEFERNCPKELEELSLQIVKKCQGLPLVIATVAGLLSLKEKSAFEWKKMHDALCSELETNPHLSNISKILSLSYNNLPYYLKSCFLYFAIFPEDRFIADVRLYRYWIGEGFVKEKRGKTLEQVAEEYLNELIQRNLVQVWGLLGYTDKLCRVHDLVHDVILSRANELGFCQILDENKSMISGRSRRLSIHTSNKNAMETIEDYGARSIFLFNVDGLTRAFMLTWFEKFKKFQLLKVLDFTDVPLEYLPKEVGNLFHLKYLCLRNTKVKKLPKSIGNLQNLQILDLFYSPILELPIEINNLRNLRLLMGIYHDRTMGLNLDAIHGLRPKKGIGCLDNLHVLCVVDSSCGGVNLIKELDKLRQLRWLSISNLTVENARALSASIQKMNHLERLVLISSNKDEILDLQSILSPPSLLYHIVLRSGRLLSFPSWISKLQNLSTFGLNDTRLVDNPLKILGGLPNLEHFWLENAYEGEELHFEEGSFPKLKLLQINKLDRLEIVKVKLGALPLLEVLCIGTCPLLKTATGLQHLRSLKLIEISDMPGEFVTDLQPDIGRQQWTVRHVPYAAWFTGEGDAYDFYQSAYNWNVDR</sequence>
<dbReference type="PANTHER" id="PTHR23155">
    <property type="entry name" value="DISEASE RESISTANCE PROTEIN RP"/>
    <property type="match status" value="1"/>
</dbReference>
<feature type="domain" description="NB-ARC" evidence="3">
    <location>
        <begin position="158"/>
        <end position="328"/>
    </location>
</feature>
<keyword evidence="7" id="KW-1185">Reference proteome</keyword>
<feature type="domain" description="Disease resistance protein winged helix" evidence="4">
    <location>
        <begin position="417"/>
        <end position="487"/>
    </location>
</feature>
<dbReference type="EMBL" id="JXTB01000178">
    <property type="protein sequence ID" value="PON55841.1"/>
    <property type="molecule type" value="Genomic_DNA"/>
</dbReference>
<evidence type="ECO:0000256" key="1">
    <source>
        <dbReference type="ARBA" id="ARBA00022737"/>
    </source>
</evidence>
<dbReference type="Pfam" id="PF00931">
    <property type="entry name" value="NB-ARC"/>
    <property type="match status" value="1"/>
</dbReference>
<evidence type="ECO:0000313" key="7">
    <source>
        <dbReference type="Proteomes" id="UP000237105"/>
    </source>
</evidence>
<dbReference type="Gene3D" id="1.10.10.10">
    <property type="entry name" value="Winged helix-like DNA-binding domain superfamily/Winged helix DNA-binding domain"/>
    <property type="match status" value="1"/>
</dbReference>
<dbReference type="Pfam" id="PF23559">
    <property type="entry name" value="WHD_DRP"/>
    <property type="match status" value="1"/>
</dbReference>
<evidence type="ECO:0000256" key="2">
    <source>
        <dbReference type="ARBA" id="ARBA00022821"/>
    </source>
</evidence>
<dbReference type="GO" id="GO:0098542">
    <property type="term" value="P:defense response to other organism"/>
    <property type="evidence" value="ECO:0007669"/>
    <property type="project" value="TreeGrafter"/>
</dbReference>
<evidence type="ECO:0000259" key="4">
    <source>
        <dbReference type="Pfam" id="PF23559"/>
    </source>
</evidence>
<dbReference type="InterPro" id="IPR042197">
    <property type="entry name" value="Apaf_helical"/>
</dbReference>
<feature type="domain" description="Disease resistance R13L4/SHOC-2-like LRR" evidence="5">
    <location>
        <begin position="553"/>
        <end position="864"/>
    </location>
</feature>
<name>A0A2P5C4A3_PARAD</name>
<proteinExistence type="predicted"/>
<keyword evidence="2" id="KW-0611">Plant defense</keyword>
<keyword evidence="1" id="KW-0677">Repeat</keyword>
<protein>
    <submittedName>
        <fullName evidence="6">LRR domain containing protein</fullName>
    </submittedName>
</protein>
<organism evidence="6 7">
    <name type="scientific">Parasponia andersonii</name>
    <name type="common">Sponia andersonii</name>
    <dbReference type="NCBI Taxonomy" id="3476"/>
    <lineage>
        <taxon>Eukaryota</taxon>
        <taxon>Viridiplantae</taxon>
        <taxon>Streptophyta</taxon>
        <taxon>Embryophyta</taxon>
        <taxon>Tracheophyta</taxon>
        <taxon>Spermatophyta</taxon>
        <taxon>Magnoliopsida</taxon>
        <taxon>eudicotyledons</taxon>
        <taxon>Gunneridae</taxon>
        <taxon>Pentapetalae</taxon>
        <taxon>rosids</taxon>
        <taxon>fabids</taxon>
        <taxon>Rosales</taxon>
        <taxon>Cannabaceae</taxon>
        <taxon>Parasponia</taxon>
    </lineage>
</organism>
<dbReference type="SUPFAM" id="SSF52540">
    <property type="entry name" value="P-loop containing nucleoside triphosphate hydrolases"/>
    <property type="match status" value="1"/>
</dbReference>
<dbReference type="InterPro" id="IPR032675">
    <property type="entry name" value="LRR_dom_sf"/>
</dbReference>
<dbReference type="InterPro" id="IPR002182">
    <property type="entry name" value="NB-ARC"/>
</dbReference>
<dbReference type="PANTHER" id="PTHR23155:SF1052">
    <property type="entry name" value="DISEASE RESISTANCE PROTEIN RPM1"/>
    <property type="match status" value="1"/>
</dbReference>
<dbReference type="InterPro" id="IPR036388">
    <property type="entry name" value="WH-like_DNA-bd_sf"/>
</dbReference>
<dbReference type="InterPro" id="IPR058922">
    <property type="entry name" value="WHD_DRP"/>
</dbReference>
<evidence type="ECO:0000313" key="6">
    <source>
        <dbReference type="EMBL" id="PON55841.1"/>
    </source>
</evidence>
<dbReference type="FunFam" id="1.10.10.10:FF:000322">
    <property type="entry name" value="Probable disease resistance protein At1g63360"/>
    <property type="match status" value="1"/>
</dbReference>
<dbReference type="GO" id="GO:0043531">
    <property type="term" value="F:ADP binding"/>
    <property type="evidence" value="ECO:0007669"/>
    <property type="project" value="InterPro"/>
</dbReference>